<proteinExistence type="predicted"/>
<dbReference type="Proteomes" id="UP000528432">
    <property type="component" value="Unassembled WGS sequence"/>
</dbReference>
<feature type="transmembrane region" description="Helical" evidence="1">
    <location>
        <begin position="172"/>
        <end position="191"/>
    </location>
</feature>
<keyword evidence="1" id="KW-0472">Membrane</keyword>
<evidence type="ECO:0000313" key="3">
    <source>
        <dbReference type="Proteomes" id="UP000528432"/>
    </source>
</evidence>
<accession>A0A7Y3V5X3</accession>
<dbReference type="RefSeq" id="WP_171302831.1">
    <property type="nucleotide sequence ID" value="NZ_JABFIF010000002.1"/>
</dbReference>
<gene>
    <name evidence="2" type="ORF">HMJ28_02545</name>
</gene>
<evidence type="ECO:0000256" key="1">
    <source>
        <dbReference type="SAM" id="Phobius"/>
    </source>
</evidence>
<name>A0A7Y3V5X3_CLOCO</name>
<organism evidence="2 3">
    <name type="scientific">Clostridium cochlearium</name>
    <dbReference type="NCBI Taxonomy" id="1494"/>
    <lineage>
        <taxon>Bacteria</taxon>
        <taxon>Bacillati</taxon>
        <taxon>Bacillota</taxon>
        <taxon>Clostridia</taxon>
        <taxon>Eubacteriales</taxon>
        <taxon>Clostridiaceae</taxon>
        <taxon>Clostridium</taxon>
    </lineage>
</organism>
<sequence length="202" mass="23301">MDADVYIKKVCDFSGLDPFKEKYRFYYDETGNIRKFRLTENGVNAEEGIENDFILGGVLFKEGNDSYNINGLFDVLNVSASEIKFRTLAGRKVNFWEAINKEPIQKYLQWLKNSGLYIHYATLNNIYYSIVDIVDSLIVSQPQFNFGVDWVLSLKSSLYKFVSNHLNEVIPMLYSVSVKVLASLIISEIVLKYPSKAIRKLY</sequence>
<comment type="caution">
    <text evidence="2">The sequence shown here is derived from an EMBL/GenBank/DDBJ whole genome shotgun (WGS) entry which is preliminary data.</text>
</comment>
<keyword evidence="1" id="KW-1133">Transmembrane helix</keyword>
<reference evidence="2 3" key="1">
    <citation type="submission" date="2020-05" db="EMBL/GenBank/DDBJ databases">
        <title>Draft genome sequence of Clostridium cochlearium strain AGROS13 isolated from a sheep dairy farm in New Zealand.</title>
        <authorList>
            <person name="Gupta T.B."/>
            <person name="Jauregui R."/>
            <person name="Risson A.N."/>
            <person name="Brightwell G."/>
            <person name="Maclean P."/>
        </authorList>
    </citation>
    <scope>NUCLEOTIDE SEQUENCE [LARGE SCALE GENOMIC DNA]</scope>
    <source>
        <strain evidence="2 3">AGROS13</strain>
    </source>
</reference>
<dbReference type="AlphaFoldDB" id="A0A7Y3V5X3"/>
<evidence type="ECO:0000313" key="2">
    <source>
        <dbReference type="EMBL" id="NOH15282.1"/>
    </source>
</evidence>
<dbReference type="EMBL" id="JABFIF010000002">
    <property type="protein sequence ID" value="NOH15282.1"/>
    <property type="molecule type" value="Genomic_DNA"/>
</dbReference>
<protein>
    <submittedName>
        <fullName evidence="2">Uncharacterized protein</fullName>
    </submittedName>
</protein>
<keyword evidence="1" id="KW-0812">Transmembrane</keyword>